<feature type="region of interest" description="Disordered" evidence="1">
    <location>
        <begin position="161"/>
        <end position="203"/>
    </location>
</feature>
<feature type="domain" description="Increased DNA methylation 1 C-terminal" evidence="2">
    <location>
        <begin position="1"/>
        <end position="89"/>
    </location>
</feature>
<accession>A0AAW2K5V4</accession>
<dbReference type="Pfam" id="PF23209">
    <property type="entry name" value="IDM1_C"/>
    <property type="match status" value="1"/>
</dbReference>
<dbReference type="PANTHER" id="PTHR46309:SF7">
    <property type="entry name" value="OS04G0433900 PROTEIN"/>
    <property type="match status" value="1"/>
</dbReference>
<dbReference type="GO" id="GO:0003714">
    <property type="term" value="F:transcription corepressor activity"/>
    <property type="evidence" value="ECO:0007669"/>
    <property type="project" value="InterPro"/>
</dbReference>
<comment type="caution">
    <text evidence="3">The sequence shown here is derived from an EMBL/GenBank/DDBJ whole genome shotgun (WGS) entry which is preliminary data.</text>
</comment>
<evidence type="ECO:0000259" key="2">
    <source>
        <dbReference type="Pfam" id="PF23209"/>
    </source>
</evidence>
<dbReference type="AlphaFoldDB" id="A0AAW2K5V4"/>
<reference evidence="3" key="2">
    <citation type="journal article" date="2024" name="Plant">
        <title>Genomic evolution and insights into agronomic trait innovations of Sesamum species.</title>
        <authorList>
            <person name="Miao H."/>
            <person name="Wang L."/>
            <person name="Qu L."/>
            <person name="Liu H."/>
            <person name="Sun Y."/>
            <person name="Le M."/>
            <person name="Wang Q."/>
            <person name="Wei S."/>
            <person name="Zheng Y."/>
            <person name="Lin W."/>
            <person name="Duan Y."/>
            <person name="Cao H."/>
            <person name="Xiong S."/>
            <person name="Wang X."/>
            <person name="Wei L."/>
            <person name="Li C."/>
            <person name="Ma Q."/>
            <person name="Ju M."/>
            <person name="Zhao R."/>
            <person name="Li G."/>
            <person name="Mu C."/>
            <person name="Tian Q."/>
            <person name="Mei H."/>
            <person name="Zhang T."/>
            <person name="Gao T."/>
            <person name="Zhang H."/>
        </authorList>
    </citation>
    <scope>NUCLEOTIDE SEQUENCE</scope>
    <source>
        <strain evidence="3">G02</strain>
    </source>
</reference>
<sequence length="253" mass="28050">IHGVAVAELPLVATCSKNRRQGMCRRLINSIEELLKSLKVEKLVISAIPTLVETWTIGFGFQPLEEDEKRSLSKTNLMVFPGAVWLKKPLYENHTVQETSGELFSVDFEMGAYERGPTTEHAQLSDDYLRVQENNGEEGIHDGYLTNTQYCCEGNIMGIPQNHPPKLSLEEQDPPPPGSNPSIKETSTITPNTHGKPASYPVSNVSPEELVYVPPGGQLEVVCGAEADSMHVEMQRQICVHVEKNALEPEDEK</sequence>
<dbReference type="InterPro" id="IPR042163">
    <property type="entry name" value="PHF12"/>
</dbReference>
<reference evidence="3" key="1">
    <citation type="submission" date="2020-06" db="EMBL/GenBank/DDBJ databases">
        <authorList>
            <person name="Li T."/>
            <person name="Hu X."/>
            <person name="Zhang T."/>
            <person name="Song X."/>
            <person name="Zhang H."/>
            <person name="Dai N."/>
            <person name="Sheng W."/>
            <person name="Hou X."/>
            <person name="Wei L."/>
        </authorList>
    </citation>
    <scope>NUCLEOTIDE SEQUENCE</scope>
    <source>
        <strain evidence="3">G02</strain>
        <tissue evidence="3">Leaf</tissue>
    </source>
</reference>
<dbReference type="GO" id="GO:0005634">
    <property type="term" value="C:nucleus"/>
    <property type="evidence" value="ECO:0007669"/>
    <property type="project" value="TreeGrafter"/>
</dbReference>
<dbReference type="EMBL" id="JACGWJ010000030">
    <property type="protein sequence ID" value="KAL0301238.1"/>
    <property type="molecule type" value="Genomic_DNA"/>
</dbReference>
<evidence type="ECO:0000313" key="3">
    <source>
        <dbReference type="EMBL" id="KAL0301238.1"/>
    </source>
</evidence>
<proteinExistence type="predicted"/>
<organism evidence="3">
    <name type="scientific">Sesamum radiatum</name>
    <name type="common">Black benniseed</name>
    <dbReference type="NCBI Taxonomy" id="300843"/>
    <lineage>
        <taxon>Eukaryota</taxon>
        <taxon>Viridiplantae</taxon>
        <taxon>Streptophyta</taxon>
        <taxon>Embryophyta</taxon>
        <taxon>Tracheophyta</taxon>
        <taxon>Spermatophyta</taxon>
        <taxon>Magnoliopsida</taxon>
        <taxon>eudicotyledons</taxon>
        <taxon>Gunneridae</taxon>
        <taxon>Pentapetalae</taxon>
        <taxon>asterids</taxon>
        <taxon>lamiids</taxon>
        <taxon>Lamiales</taxon>
        <taxon>Pedaliaceae</taxon>
        <taxon>Sesamum</taxon>
    </lineage>
</organism>
<dbReference type="InterPro" id="IPR056511">
    <property type="entry name" value="IDM1_C"/>
</dbReference>
<dbReference type="GO" id="GO:0006357">
    <property type="term" value="P:regulation of transcription by RNA polymerase II"/>
    <property type="evidence" value="ECO:0007669"/>
    <property type="project" value="TreeGrafter"/>
</dbReference>
<dbReference type="PANTHER" id="PTHR46309">
    <property type="entry name" value="PHD FINGER PROTEIN 12"/>
    <property type="match status" value="1"/>
</dbReference>
<feature type="compositionally biased region" description="Polar residues" evidence="1">
    <location>
        <begin position="180"/>
        <end position="193"/>
    </location>
</feature>
<gene>
    <name evidence="3" type="ORF">Sradi_6400600</name>
</gene>
<name>A0AAW2K5V4_SESRA</name>
<evidence type="ECO:0000256" key="1">
    <source>
        <dbReference type="SAM" id="MobiDB-lite"/>
    </source>
</evidence>
<feature type="non-terminal residue" evidence="3">
    <location>
        <position position="1"/>
    </location>
</feature>
<protein>
    <submittedName>
        <fullName evidence="3">Increased DNA methylation 1</fullName>
    </submittedName>
</protein>